<gene>
    <name evidence="3" type="ORF">IPH26_19985</name>
</gene>
<proteinExistence type="predicted"/>
<accession>A0A9D7HNE5</accession>
<dbReference type="SUPFAM" id="SSF89447">
    <property type="entry name" value="AbrB/MazE/MraZ-like"/>
    <property type="match status" value="1"/>
</dbReference>
<evidence type="ECO:0000313" key="4">
    <source>
        <dbReference type="Proteomes" id="UP000807785"/>
    </source>
</evidence>
<organism evidence="3 4">
    <name type="scientific">Candidatus Methylophosphatis roskildensis</name>
    <dbReference type="NCBI Taxonomy" id="2899263"/>
    <lineage>
        <taxon>Bacteria</taxon>
        <taxon>Pseudomonadati</taxon>
        <taxon>Pseudomonadota</taxon>
        <taxon>Betaproteobacteria</taxon>
        <taxon>Nitrosomonadales</taxon>
        <taxon>Sterolibacteriaceae</taxon>
        <taxon>Candidatus Methylophosphatis</taxon>
    </lineage>
</organism>
<dbReference type="EMBL" id="JADJEV010000005">
    <property type="protein sequence ID" value="MBK6975114.1"/>
    <property type="molecule type" value="Genomic_DNA"/>
</dbReference>
<dbReference type="PROSITE" id="PS51740">
    <property type="entry name" value="SPOVT_ABRB"/>
    <property type="match status" value="1"/>
</dbReference>
<dbReference type="Proteomes" id="UP000807785">
    <property type="component" value="Unassembled WGS sequence"/>
</dbReference>
<evidence type="ECO:0000259" key="2">
    <source>
        <dbReference type="PROSITE" id="PS51740"/>
    </source>
</evidence>
<keyword evidence="1 3" id="KW-0238">DNA-binding</keyword>
<name>A0A9D7HNE5_9PROT</name>
<protein>
    <submittedName>
        <fullName evidence="3">AbrB/MazE/SpoVT family DNA-binding domain-containing protein</fullName>
    </submittedName>
</protein>
<reference evidence="3" key="1">
    <citation type="submission" date="2020-10" db="EMBL/GenBank/DDBJ databases">
        <title>Connecting structure to function with the recovery of over 1000 high-quality activated sludge metagenome-assembled genomes encoding full-length rRNA genes using long-read sequencing.</title>
        <authorList>
            <person name="Singleton C.M."/>
            <person name="Petriglieri F."/>
            <person name="Kristensen J.M."/>
            <person name="Kirkegaard R.H."/>
            <person name="Michaelsen T.Y."/>
            <person name="Andersen M.H."/>
            <person name="Karst S.M."/>
            <person name="Dueholm M.S."/>
            <person name="Nielsen P.H."/>
            <person name="Albertsen M."/>
        </authorList>
    </citation>
    <scope>NUCLEOTIDE SEQUENCE</scope>
    <source>
        <strain evidence="3">Bjer_18-Q3-R1-45_BAT3C.347</strain>
    </source>
</reference>
<dbReference type="InterPro" id="IPR007159">
    <property type="entry name" value="SpoVT-AbrB_dom"/>
</dbReference>
<sequence>MQLRKLLSIGVGDLLEIAVVDGHIELRPLPADPIAAFAGSLRGGESLAQGLEDEHRHEVEGDASR</sequence>
<dbReference type="InterPro" id="IPR037914">
    <property type="entry name" value="SpoVT-AbrB_sf"/>
</dbReference>
<evidence type="ECO:0000256" key="1">
    <source>
        <dbReference type="PROSITE-ProRule" id="PRU01076"/>
    </source>
</evidence>
<dbReference type="AlphaFoldDB" id="A0A9D7HNE5"/>
<evidence type="ECO:0000313" key="3">
    <source>
        <dbReference type="EMBL" id="MBK6975114.1"/>
    </source>
</evidence>
<comment type="caution">
    <text evidence="3">The sequence shown here is derived from an EMBL/GenBank/DDBJ whole genome shotgun (WGS) entry which is preliminary data.</text>
</comment>
<dbReference type="GO" id="GO:0003677">
    <property type="term" value="F:DNA binding"/>
    <property type="evidence" value="ECO:0007669"/>
    <property type="project" value="UniProtKB-UniRule"/>
</dbReference>
<feature type="domain" description="SpoVT-AbrB" evidence="2">
    <location>
        <begin position="1"/>
        <end position="31"/>
    </location>
</feature>